<feature type="region of interest" description="Disordered" evidence="1">
    <location>
        <begin position="1"/>
        <end position="55"/>
    </location>
</feature>
<gene>
    <name evidence="2" type="ORF">STCU_10358</name>
</gene>
<proteinExistence type="predicted"/>
<reference evidence="2 3" key="1">
    <citation type="journal article" date="2013" name="PLoS ONE">
        <title>Predicting the Proteins of Angomonas deanei, Strigomonas culicis and Their Respective Endosymbionts Reveals New Aspects of the Trypanosomatidae Family.</title>
        <authorList>
            <person name="Motta M.C."/>
            <person name="Martins A.C."/>
            <person name="de Souza S.S."/>
            <person name="Catta-Preta C.M."/>
            <person name="Silva R."/>
            <person name="Klein C.C."/>
            <person name="de Almeida L.G."/>
            <person name="de Lima Cunha O."/>
            <person name="Ciapina L.P."/>
            <person name="Brocchi M."/>
            <person name="Colabardini A.C."/>
            <person name="de Araujo Lima B."/>
            <person name="Machado C.R."/>
            <person name="de Almeida Soares C.M."/>
            <person name="Probst C.M."/>
            <person name="de Menezes C.B."/>
            <person name="Thompson C.E."/>
            <person name="Bartholomeu D.C."/>
            <person name="Gradia D.F."/>
            <person name="Pavoni D.P."/>
            <person name="Grisard E.C."/>
            <person name="Fantinatti-Garboggini F."/>
            <person name="Marchini F.K."/>
            <person name="Rodrigues-Luiz G.F."/>
            <person name="Wagner G."/>
            <person name="Goldman G.H."/>
            <person name="Fietto J.L."/>
            <person name="Elias M.C."/>
            <person name="Goldman M.H."/>
            <person name="Sagot M.F."/>
            <person name="Pereira M."/>
            <person name="Stoco P.H."/>
            <person name="de Mendonca-Neto R.P."/>
            <person name="Teixeira S.M."/>
            <person name="Maciel T.E."/>
            <person name="de Oliveira Mendes T.A."/>
            <person name="Urmenyi T.P."/>
            <person name="de Souza W."/>
            <person name="Schenkman S."/>
            <person name="de Vasconcelos A.T."/>
        </authorList>
    </citation>
    <scope>NUCLEOTIDE SEQUENCE [LARGE SCALE GENOMIC DNA]</scope>
</reference>
<evidence type="ECO:0000313" key="3">
    <source>
        <dbReference type="Proteomes" id="UP000015354"/>
    </source>
</evidence>
<dbReference type="Proteomes" id="UP000015354">
    <property type="component" value="Unassembled WGS sequence"/>
</dbReference>
<accession>S9TID3</accession>
<evidence type="ECO:0000256" key="1">
    <source>
        <dbReference type="SAM" id="MobiDB-lite"/>
    </source>
</evidence>
<name>S9TID3_9TRYP</name>
<feature type="compositionally biased region" description="Basic residues" evidence="1">
    <location>
        <begin position="27"/>
        <end position="37"/>
    </location>
</feature>
<protein>
    <submittedName>
        <fullName evidence="2">Uncharacterized protein</fullName>
    </submittedName>
</protein>
<dbReference type="AlphaFoldDB" id="S9TID3"/>
<evidence type="ECO:0000313" key="2">
    <source>
        <dbReference type="EMBL" id="EPY17867.1"/>
    </source>
</evidence>
<comment type="caution">
    <text evidence="2">The sequence shown here is derived from an EMBL/GenBank/DDBJ whole genome shotgun (WGS) entry which is preliminary data.</text>
</comment>
<sequence length="328" mass="35680">MGEDGEQRTESAPAPDRTSASPPKAADRKRQKQRAAKKAAAPGPKATDGAPSAESKKGVAVLLHNLPYGLTKAELEHFLAQREIDVTLRHMERLPPDVAQQQARASKQAHWATYRVVVPTAAAAAAIVALFNHHDYHKDPEVHYLFGRTAYPFLQRYFPALLSATLVAGSARAAPAAEAAPASAADADVDATAVSKKNKLKCYTPHTALVIDGGMVPREHRWRDIKSTMGHLIHGDDMAAVEARALIKSGIELIHLDGGAADGDFYEKAYLVCKSQDARERVLPLLQGLASDNEKFATHVAYLRCARPADEAEEQHILQEITAWRTNQ</sequence>
<feature type="compositionally biased region" description="Low complexity" evidence="1">
    <location>
        <begin position="38"/>
        <end position="51"/>
    </location>
</feature>
<organism evidence="2 3">
    <name type="scientific">Strigomonas culicis</name>
    <dbReference type="NCBI Taxonomy" id="28005"/>
    <lineage>
        <taxon>Eukaryota</taxon>
        <taxon>Discoba</taxon>
        <taxon>Euglenozoa</taxon>
        <taxon>Kinetoplastea</taxon>
        <taxon>Metakinetoplastina</taxon>
        <taxon>Trypanosomatida</taxon>
        <taxon>Trypanosomatidae</taxon>
        <taxon>Strigomonadinae</taxon>
        <taxon>Strigomonas</taxon>
    </lineage>
</organism>
<dbReference type="EMBL" id="ATMH01010246">
    <property type="protein sequence ID" value="EPY17867.1"/>
    <property type="molecule type" value="Genomic_DNA"/>
</dbReference>
<keyword evidence="3" id="KW-1185">Reference proteome</keyword>